<dbReference type="RefSeq" id="WP_081763248.1">
    <property type="nucleotide sequence ID" value="NZ_AONC01000002.1"/>
</dbReference>
<accession>W9VLU0</accession>
<dbReference type="Proteomes" id="UP000019460">
    <property type="component" value="Unassembled WGS sequence"/>
</dbReference>
<dbReference type="GO" id="GO:0015385">
    <property type="term" value="F:sodium:proton antiporter activity"/>
    <property type="evidence" value="ECO:0007669"/>
    <property type="project" value="TreeGrafter"/>
</dbReference>
<gene>
    <name evidence="2" type="ORF">D779_0824</name>
</gene>
<dbReference type="PANTHER" id="PTHR34703">
    <property type="entry name" value="ANTIPORTER SUBUNIT MNHG2-RELATED"/>
    <property type="match status" value="1"/>
</dbReference>
<feature type="transmembrane region" description="Helical" evidence="1">
    <location>
        <begin position="41"/>
        <end position="60"/>
    </location>
</feature>
<feature type="transmembrane region" description="Helical" evidence="1">
    <location>
        <begin position="6"/>
        <end position="29"/>
    </location>
</feature>
<comment type="caution">
    <text evidence="2">The sequence shown here is derived from an EMBL/GenBank/DDBJ whole genome shotgun (WGS) entry which is preliminary data.</text>
</comment>
<dbReference type="OrthoDB" id="9813804at2"/>
<dbReference type="AlphaFoldDB" id="W9VLU0"/>
<dbReference type="EMBL" id="AONC01000002">
    <property type="protein sequence ID" value="EXJ17072.1"/>
    <property type="molecule type" value="Genomic_DNA"/>
</dbReference>
<keyword evidence="1" id="KW-0812">Transmembrane</keyword>
<evidence type="ECO:0000256" key="1">
    <source>
        <dbReference type="SAM" id="Phobius"/>
    </source>
</evidence>
<feature type="transmembrane region" description="Helical" evidence="1">
    <location>
        <begin position="72"/>
        <end position="90"/>
    </location>
</feature>
<dbReference type="PANTHER" id="PTHR34703:SF1">
    <property type="entry name" value="ANTIPORTER SUBUNIT MNHG2-RELATED"/>
    <property type="match status" value="1"/>
</dbReference>
<organism evidence="2 3">
    <name type="scientific">Imhoffiella purpurea</name>
    <dbReference type="NCBI Taxonomy" id="1249627"/>
    <lineage>
        <taxon>Bacteria</taxon>
        <taxon>Pseudomonadati</taxon>
        <taxon>Pseudomonadota</taxon>
        <taxon>Gammaproteobacteria</taxon>
        <taxon>Chromatiales</taxon>
        <taxon>Chromatiaceae</taxon>
        <taxon>Imhoffiella</taxon>
    </lineage>
</organism>
<dbReference type="STRING" id="1249627.D779_0824"/>
<keyword evidence="1" id="KW-0472">Membrane</keyword>
<dbReference type="Pfam" id="PF03334">
    <property type="entry name" value="PhaG_MnhG_YufB"/>
    <property type="match status" value="1"/>
</dbReference>
<protein>
    <submittedName>
        <fullName evidence="2">Na(+) H(+) antiporter subunit G</fullName>
    </submittedName>
</protein>
<reference evidence="2 3" key="1">
    <citation type="submission" date="2012-11" db="EMBL/GenBank/DDBJ databases">
        <title>Genome assembly of Thiorhodococcus sp. AK35.</title>
        <authorList>
            <person name="Nupur N."/>
            <person name="Khatri I."/>
            <person name="Subramanian S."/>
            <person name="Pinnaka A."/>
        </authorList>
    </citation>
    <scope>NUCLEOTIDE SEQUENCE [LARGE SCALE GENOMIC DNA]</scope>
    <source>
        <strain evidence="2 3">AK35</strain>
    </source>
</reference>
<dbReference type="eggNOG" id="COG1320">
    <property type="taxonomic scope" value="Bacteria"/>
</dbReference>
<keyword evidence="1" id="KW-1133">Transmembrane helix</keyword>
<dbReference type="NCBIfam" id="NF009316">
    <property type="entry name" value="PRK12674.1-5"/>
    <property type="match status" value="1"/>
</dbReference>
<dbReference type="InterPro" id="IPR005133">
    <property type="entry name" value="PhaG_MnhG_YufB"/>
</dbReference>
<dbReference type="PATRIC" id="fig|1249627.3.peg.107"/>
<name>W9VLU0_9GAMM</name>
<proteinExistence type="predicted"/>
<keyword evidence="3" id="KW-1185">Reference proteome</keyword>
<evidence type="ECO:0000313" key="3">
    <source>
        <dbReference type="Proteomes" id="UP000019460"/>
    </source>
</evidence>
<evidence type="ECO:0000313" key="2">
    <source>
        <dbReference type="EMBL" id="EXJ17072.1"/>
    </source>
</evidence>
<dbReference type="NCBIfam" id="TIGR01300">
    <property type="entry name" value="CPA3_mnhG_phaG"/>
    <property type="match status" value="1"/>
</dbReference>
<sequence>MEYSLLDIFLSVLILFGGIFTFIGSLGLVRLRDFYSRLHGPTKATTLGVGSLLIASVIHFSTQETGLSLHELLITLFLFITAPVSAHLLSKAAIHLRVRSVAKLPAIIEETERSD</sequence>